<dbReference type="InterPro" id="IPR031311">
    <property type="entry name" value="CHIT_BIND_RR_consensus"/>
</dbReference>
<protein>
    <submittedName>
        <fullName evidence="5">Endocuticle structural glycoprotein ABD-5-like</fullName>
    </submittedName>
</protein>
<dbReference type="PROSITE" id="PS00233">
    <property type="entry name" value="CHIT_BIND_RR_1"/>
    <property type="match status" value="1"/>
</dbReference>
<dbReference type="Proteomes" id="UP000695000">
    <property type="component" value="Unplaced"/>
</dbReference>
<evidence type="ECO:0000313" key="5">
    <source>
        <dbReference type="RefSeq" id="XP_017785786.1"/>
    </source>
</evidence>
<dbReference type="InterPro" id="IPR050468">
    <property type="entry name" value="Cuticle_Struct_Prot"/>
</dbReference>
<evidence type="ECO:0000256" key="1">
    <source>
        <dbReference type="ARBA" id="ARBA00022460"/>
    </source>
</evidence>
<gene>
    <name evidence="5" type="primary">LOC108568947</name>
</gene>
<dbReference type="GeneID" id="108568947"/>
<dbReference type="RefSeq" id="XP_017785786.1">
    <property type="nucleotide sequence ID" value="XM_017930297.1"/>
</dbReference>
<reference evidence="5" key="1">
    <citation type="submission" date="2025-08" db="UniProtKB">
        <authorList>
            <consortium name="RefSeq"/>
        </authorList>
    </citation>
    <scope>IDENTIFICATION</scope>
    <source>
        <tissue evidence="5">Whole Larva</tissue>
    </source>
</reference>
<accession>A0ABM1NG36</accession>
<proteinExistence type="predicted"/>
<organism evidence="4 5">
    <name type="scientific">Nicrophorus vespilloides</name>
    <name type="common">Boreal carrion beetle</name>
    <dbReference type="NCBI Taxonomy" id="110193"/>
    <lineage>
        <taxon>Eukaryota</taxon>
        <taxon>Metazoa</taxon>
        <taxon>Ecdysozoa</taxon>
        <taxon>Arthropoda</taxon>
        <taxon>Hexapoda</taxon>
        <taxon>Insecta</taxon>
        <taxon>Pterygota</taxon>
        <taxon>Neoptera</taxon>
        <taxon>Endopterygota</taxon>
        <taxon>Coleoptera</taxon>
        <taxon>Polyphaga</taxon>
        <taxon>Staphyliniformia</taxon>
        <taxon>Silphidae</taxon>
        <taxon>Nicrophorinae</taxon>
        <taxon>Nicrophorus</taxon>
    </lineage>
</organism>
<sequence length="117" mass="12844">MFAKVFILVAIAVYFVAAEEVGILHQESEINHDGSYKYNFESEDGTKVSQSGSLKTVNDKEVQVAEGSFTYQGDDGKEVKVQYVADENGYRPIGDNIPASIVKNLEVLATAKPPKEQ</sequence>
<keyword evidence="4" id="KW-1185">Reference proteome</keyword>
<feature type="chain" id="PRO_5045550360" evidence="3">
    <location>
        <begin position="19"/>
        <end position="117"/>
    </location>
</feature>
<dbReference type="PANTHER" id="PTHR10380">
    <property type="entry name" value="CUTICLE PROTEIN"/>
    <property type="match status" value="1"/>
</dbReference>
<dbReference type="InterPro" id="IPR000618">
    <property type="entry name" value="Insect_cuticle"/>
</dbReference>
<dbReference type="PROSITE" id="PS51155">
    <property type="entry name" value="CHIT_BIND_RR_2"/>
    <property type="match status" value="1"/>
</dbReference>
<keyword evidence="3" id="KW-0732">Signal</keyword>
<feature type="signal peptide" evidence="3">
    <location>
        <begin position="1"/>
        <end position="18"/>
    </location>
</feature>
<evidence type="ECO:0000256" key="3">
    <source>
        <dbReference type="SAM" id="SignalP"/>
    </source>
</evidence>
<dbReference type="PRINTS" id="PR00947">
    <property type="entry name" value="CUTICLE"/>
</dbReference>
<name>A0ABM1NG36_NICVS</name>
<evidence type="ECO:0000313" key="4">
    <source>
        <dbReference type="Proteomes" id="UP000695000"/>
    </source>
</evidence>
<evidence type="ECO:0000256" key="2">
    <source>
        <dbReference type="PROSITE-ProRule" id="PRU00497"/>
    </source>
</evidence>
<keyword evidence="1 2" id="KW-0193">Cuticle</keyword>
<dbReference type="PANTHER" id="PTHR10380:SF229">
    <property type="entry name" value="CUTICULAR PROTEIN 49AF, ISOFORM A"/>
    <property type="match status" value="1"/>
</dbReference>
<dbReference type="Pfam" id="PF00379">
    <property type="entry name" value="Chitin_bind_4"/>
    <property type="match status" value="1"/>
</dbReference>